<protein>
    <submittedName>
        <fullName evidence="2">Saposin B-type domain-containing protein</fullName>
    </submittedName>
</protein>
<dbReference type="WBParaSite" id="ES5_v2.g18281.t1">
    <property type="protein sequence ID" value="ES5_v2.g18281.t1"/>
    <property type="gene ID" value="ES5_v2.g18281"/>
</dbReference>
<reference evidence="2" key="1">
    <citation type="submission" date="2022-11" db="UniProtKB">
        <authorList>
            <consortium name="WormBaseParasite"/>
        </authorList>
    </citation>
    <scope>IDENTIFICATION</scope>
</reference>
<organism evidence="1 2">
    <name type="scientific">Panagrolaimus sp. ES5</name>
    <dbReference type="NCBI Taxonomy" id="591445"/>
    <lineage>
        <taxon>Eukaryota</taxon>
        <taxon>Metazoa</taxon>
        <taxon>Ecdysozoa</taxon>
        <taxon>Nematoda</taxon>
        <taxon>Chromadorea</taxon>
        <taxon>Rhabditida</taxon>
        <taxon>Tylenchina</taxon>
        <taxon>Panagrolaimomorpha</taxon>
        <taxon>Panagrolaimoidea</taxon>
        <taxon>Panagrolaimidae</taxon>
        <taxon>Panagrolaimus</taxon>
    </lineage>
</organism>
<proteinExistence type="predicted"/>
<evidence type="ECO:0000313" key="1">
    <source>
        <dbReference type="Proteomes" id="UP000887579"/>
    </source>
</evidence>
<evidence type="ECO:0000313" key="2">
    <source>
        <dbReference type="WBParaSite" id="ES5_v2.g18281.t1"/>
    </source>
</evidence>
<sequence>MNKTIFVVIVAIVGTAAVVVNAGYDRELNALLRAERLVDNTDNNSTTTTIAPTDSMKCKMCINFVQGLEAAVQSEEGTMEEIANKLCDKLTQDESTLEEMCKEMVDESLKEISDAIKNFEPPRKICTAIVPLC</sequence>
<accession>A0AC34FLN1</accession>
<name>A0AC34FLN1_9BILA</name>
<dbReference type="Proteomes" id="UP000887579">
    <property type="component" value="Unplaced"/>
</dbReference>